<sequence>MDENVIESLIRWTDSGAVWRVTSRTASAVTISMCTCAGGEEVQRLQSDDPAVLDWLGGRTSNEVDDA</sequence>
<name>A0A2G3PM72_WILMA</name>
<comment type="caution">
    <text evidence="1">The sequence shown here is derived from an EMBL/GenBank/DDBJ whole genome shotgun (WGS) entry which is preliminary data.</text>
</comment>
<evidence type="ECO:0000313" key="2">
    <source>
        <dbReference type="Proteomes" id="UP000225108"/>
    </source>
</evidence>
<reference evidence="1 2" key="1">
    <citation type="submission" date="2017-10" db="EMBL/GenBank/DDBJ databases">
        <title>The draft genome sequence of Williamsia sp. BULT 1.1 isolated from the semi-arid grassland soils from South Africa.</title>
        <authorList>
            <person name="Kabwe M.H."/>
            <person name="Govender N."/>
            <person name="Mutseka Lunga P."/>
            <person name="Vikram S."/>
            <person name="Makhalanyane T.P."/>
        </authorList>
    </citation>
    <scope>NUCLEOTIDE SEQUENCE [LARGE SCALE GENOMIC DNA]</scope>
    <source>
        <strain evidence="1 2">BULT 1.1</strain>
    </source>
</reference>
<dbReference type="RefSeq" id="WP_099382879.1">
    <property type="nucleotide sequence ID" value="NZ_PEBD01000008.1"/>
</dbReference>
<evidence type="ECO:0000313" key="1">
    <source>
        <dbReference type="EMBL" id="PHV66870.1"/>
    </source>
</evidence>
<protein>
    <submittedName>
        <fullName evidence="1">Uncharacterized protein</fullName>
    </submittedName>
</protein>
<gene>
    <name evidence="1" type="ORF">CSW57_11480</name>
</gene>
<organism evidence="1 2">
    <name type="scientific">Williamsia marianensis</name>
    <dbReference type="NCBI Taxonomy" id="85044"/>
    <lineage>
        <taxon>Bacteria</taxon>
        <taxon>Bacillati</taxon>
        <taxon>Actinomycetota</taxon>
        <taxon>Actinomycetes</taxon>
        <taxon>Mycobacteriales</taxon>
        <taxon>Nocardiaceae</taxon>
        <taxon>Williamsia</taxon>
    </lineage>
</organism>
<dbReference type="EMBL" id="PEBD01000008">
    <property type="protein sequence ID" value="PHV66870.1"/>
    <property type="molecule type" value="Genomic_DNA"/>
</dbReference>
<proteinExistence type="predicted"/>
<accession>A0A2G3PM72</accession>
<dbReference type="Proteomes" id="UP000225108">
    <property type="component" value="Unassembled WGS sequence"/>
</dbReference>
<dbReference type="AlphaFoldDB" id="A0A2G3PM72"/>